<reference evidence="1" key="1">
    <citation type="journal article" date="2025" name="Foods">
        <title>Unveiling the Microbial Signatures of Arabica Coffee Cherries: Insights into Ripeness Specific Diversity, Functional Traits, and Implications for Quality and Safety.</title>
        <authorList>
            <consortium name="RefSeq"/>
            <person name="Tenea G.N."/>
            <person name="Cifuentes V."/>
            <person name="Reyes P."/>
            <person name="Cevallos-Vallejos M."/>
        </authorList>
    </citation>
    <scope>NUCLEOTIDE SEQUENCE [LARGE SCALE GENOMIC DNA]</scope>
</reference>
<name>A0ABM4WXI1_COFAR</name>
<protein>
    <submittedName>
        <fullName evidence="2">Uncharacterized protein isoform X2</fullName>
    </submittedName>
</protein>
<keyword evidence="1" id="KW-1185">Reference proteome</keyword>
<evidence type="ECO:0000313" key="2">
    <source>
        <dbReference type="RefSeq" id="XP_071936498.1"/>
    </source>
</evidence>
<dbReference type="Proteomes" id="UP001652660">
    <property type="component" value="Chromosome 1c"/>
</dbReference>
<evidence type="ECO:0000313" key="1">
    <source>
        <dbReference type="Proteomes" id="UP001652660"/>
    </source>
</evidence>
<organism evidence="1 2">
    <name type="scientific">Coffea arabica</name>
    <name type="common">Arabian coffee</name>
    <dbReference type="NCBI Taxonomy" id="13443"/>
    <lineage>
        <taxon>Eukaryota</taxon>
        <taxon>Viridiplantae</taxon>
        <taxon>Streptophyta</taxon>
        <taxon>Embryophyta</taxon>
        <taxon>Tracheophyta</taxon>
        <taxon>Spermatophyta</taxon>
        <taxon>Magnoliopsida</taxon>
        <taxon>eudicotyledons</taxon>
        <taxon>Gunneridae</taxon>
        <taxon>Pentapetalae</taxon>
        <taxon>asterids</taxon>
        <taxon>lamiids</taxon>
        <taxon>Gentianales</taxon>
        <taxon>Rubiaceae</taxon>
        <taxon>Ixoroideae</taxon>
        <taxon>Gardenieae complex</taxon>
        <taxon>Bertiereae - Coffeeae clade</taxon>
        <taxon>Coffeeae</taxon>
        <taxon>Coffea</taxon>
    </lineage>
</organism>
<dbReference type="RefSeq" id="XP_071936498.1">
    <property type="nucleotide sequence ID" value="XM_072080397.1"/>
</dbReference>
<sequence length="133" mass="15341">MKIASPFKLHVHPFSEILGIIIIEEEIGIGCVFLCVKMAVKERRKFRALDLYICQLKIQIFGVFTVFRWGISCAFRPLKSAAKGRRKLMEMLVEHSGPKFGNFLLSFPRTTPEYNSTTQYRIQPTLCKIKEVT</sequence>
<reference evidence="2" key="2">
    <citation type="submission" date="2025-08" db="UniProtKB">
        <authorList>
            <consortium name="RefSeq"/>
        </authorList>
    </citation>
    <scope>IDENTIFICATION</scope>
    <source>
        <tissue evidence="2">Leaves</tissue>
    </source>
</reference>
<proteinExistence type="predicted"/>
<dbReference type="GeneID" id="113731583"/>
<accession>A0ABM4WXI1</accession>
<gene>
    <name evidence="2" type="primary">LOC113731583</name>
</gene>